<feature type="compositionally biased region" description="Basic and acidic residues" evidence="2">
    <location>
        <begin position="621"/>
        <end position="633"/>
    </location>
</feature>
<evidence type="ECO:0000313" key="6">
    <source>
        <dbReference type="Proteomes" id="UP000006702"/>
    </source>
</evidence>
<feature type="compositionally biased region" description="Polar residues" evidence="2">
    <location>
        <begin position="606"/>
        <end position="617"/>
    </location>
</feature>
<evidence type="ECO:0000256" key="2">
    <source>
        <dbReference type="SAM" id="MobiDB-lite"/>
    </source>
</evidence>
<dbReference type="AlphaFoldDB" id="A1DFJ4"/>
<dbReference type="GeneID" id="4586604"/>
<dbReference type="GO" id="GO:0003700">
    <property type="term" value="F:DNA-binding transcription factor activity"/>
    <property type="evidence" value="ECO:0007669"/>
    <property type="project" value="InterPro"/>
</dbReference>
<dbReference type="eggNOG" id="KOG4389">
    <property type="taxonomic scope" value="Eukaryota"/>
</dbReference>
<evidence type="ECO:0000256" key="3">
    <source>
        <dbReference type="SAM" id="Phobius"/>
    </source>
</evidence>
<dbReference type="GO" id="GO:0006351">
    <property type="term" value="P:DNA-templated transcription"/>
    <property type="evidence" value="ECO:0007669"/>
    <property type="project" value="InterPro"/>
</dbReference>
<feature type="region of interest" description="Disordered" evidence="2">
    <location>
        <begin position="31"/>
        <end position="74"/>
    </location>
</feature>
<name>A1DFJ4_NEOFI</name>
<dbReference type="KEGG" id="nfi:NFIA_080950"/>
<dbReference type="GO" id="GO:0003677">
    <property type="term" value="F:DNA binding"/>
    <property type="evidence" value="ECO:0007669"/>
    <property type="project" value="InterPro"/>
</dbReference>
<dbReference type="GO" id="GO:0008270">
    <property type="term" value="F:zinc ion binding"/>
    <property type="evidence" value="ECO:0007669"/>
    <property type="project" value="InterPro"/>
</dbReference>
<dbReference type="SMART" id="SM00906">
    <property type="entry name" value="Fungal_trans"/>
    <property type="match status" value="1"/>
</dbReference>
<keyword evidence="1" id="KW-0539">Nucleus</keyword>
<gene>
    <name evidence="5" type="ORF">NFIA_080950</name>
</gene>
<accession>A1DFJ4</accession>
<protein>
    <submittedName>
        <fullName evidence="5">C6 transcription factor, putative</fullName>
    </submittedName>
</protein>
<evidence type="ECO:0000313" key="5">
    <source>
        <dbReference type="EMBL" id="EAW18151.1"/>
    </source>
</evidence>
<dbReference type="HOGENOM" id="CLU_011099_0_1_1"/>
<dbReference type="Proteomes" id="UP000006702">
    <property type="component" value="Unassembled WGS sequence"/>
</dbReference>
<dbReference type="Pfam" id="PF04082">
    <property type="entry name" value="Fungal_trans"/>
    <property type="match status" value="1"/>
</dbReference>
<keyword evidence="3" id="KW-0812">Transmembrane</keyword>
<feature type="region of interest" description="Disordered" evidence="2">
    <location>
        <begin position="602"/>
        <end position="715"/>
    </location>
</feature>
<dbReference type="VEuPathDB" id="FungiDB:NFIA_080950"/>
<sequence>MRTHFPEAEAGAYKKALKERLDRVESLLKAAGLVDEENLTPPETSSDDGVSLEEDKMEAESDDELSSPLPHNSSEHKVRLFKSANQQSGLESSSKLSGTGDSQHVSIIRWDNKADSIYYGRSSSLSILSREGIEWIKHKTGEVNFLRLLVSDTRHDSPWDYWRPDVFHDVFASKVFKPLPPRAEVFSLLGDYFRTINRLFPLYHEASFMEMVEWQYTQQTCDDAARWASINVILALAYEYRYTNSLKSEKDKERAWLYYKNAMSVFTELTLRRTDMLSVQALLGMALFLRGNSGTQSAMPLITAAIRTCHRLGLHRDTPRPHLAPAEQEQRKRVFWIAFILDQSTCIRTGNAPTQHPDDFDVEIPAVDPENDLLLSDNKPFFQQLCQLTIIKSRIYTELYSEKALQNKTAAEVMKIVKKLHAELGEWRAANTFDDQLKQGAAGEDFLRGFASAGMQFVYFNSLILIHRMPLVIAFIYRQRLANGDSAPDDANLILRESSSSIAFCSEAARDTLRLVNNLPWGDIAWIWSLLYYVFLAVMTIFINILRDSRYPNVREDIQSLNMASTFFATLIPGDGPSNYARFMTQMSANFERIARSVVERDQKATKLSQRANSRASMTRAEGHDLASEEQRSQRNQPAEAPRSSPSSSPVHSPSIIDIPHLPGLPRINSSGYVVPDSSPPASDDLQPSSPYPPLENTYQNGAAPSESSVSPQGFNNPTYPFDAFFPMPVANHIPQSDFWQTIPVADWGLPSSNQFSDDPYMQGFFQGRAPSFTAPTTTATSSNVPSVPINMGFSSETPGQFVNDQGPSQSIWPGGGFVNPFS</sequence>
<reference evidence="6" key="1">
    <citation type="journal article" date="2008" name="PLoS Genet.">
        <title>Genomic islands in the pathogenic filamentous fungus Aspergillus fumigatus.</title>
        <authorList>
            <person name="Fedorova N.D."/>
            <person name="Khaldi N."/>
            <person name="Joardar V.S."/>
            <person name="Maiti R."/>
            <person name="Amedeo P."/>
            <person name="Anderson M.J."/>
            <person name="Crabtree J."/>
            <person name="Silva J.C."/>
            <person name="Badger J.H."/>
            <person name="Albarraq A."/>
            <person name="Angiuoli S."/>
            <person name="Bussey H."/>
            <person name="Bowyer P."/>
            <person name="Cotty P.J."/>
            <person name="Dyer P.S."/>
            <person name="Egan A."/>
            <person name="Galens K."/>
            <person name="Fraser-Liggett C.M."/>
            <person name="Haas B.J."/>
            <person name="Inman J.M."/>
            <person name="Kent R."/>
            <person name="Lemieux S."/>
            <person name="Malavazi I."/>
            <person name="Orvis J."/>
            <person name="Roemer T."/>
            <person name="Ronning C.M."/>
            <person name="Sundaram J.P."/>
            <person name="Sutton G."/>
            <person name="Turner G."/>
            <person name="Venter J.C."/>
            <person name="White O.R."/>
            <person name="Whitty B.R."/>
            <person name="Youngman P."/>
            <person name="Wolfe K.H."/>
            <person name="Goldman G.H."/>
            <person name="Wortman J.R."/>
            <person name="Jiang B."/>
            <person name="Denning D.W."/>
            <person name="Nierman W.C."/>
        </authorList>
    </citation>
    <scope>NUCLEOTIDE SEQUENCE [LARGE SCALE GENOMIC DNA]</scope>
    <source>
        <strain evidence="6">ATCC 1020 / DSM 3700 / CBS 544.65 / FGSC A1164 / JCM 1740 / NRRL 181 / WB 181</strain>
    </source>
</reference>
<feature type="compositionally biased region" description="Acidic residues" evidence="2">
    <location>
        <begin position="50"/>
        <end position="65"/>
    </location>
</feature>
<evidence type="ECO:0000256" key="1">
    <source>
        <dbReference type="ARBA" id="ARBA00023242"/>
    </source>
</evidence>
<dbReference type="OMA" id="TCASGEN"/>
<keyword evidence="6" id="KW-1185">Reference proteome</keyword>
<feature type="transmembrane region" description="Helical" evidence="3">
    <location>
        <begin position="525"/>
        <end position="546"/>
    </location>
</feature>
<feature type="compositionally biased region" description="Polar residues" evidence="2">
    <location>
        <begin position="697"/>
        <end position="715"/>
    </location>
</feature>
<proteinExistence type="predicted"/>
<dbReference type="InterPro" id="IPR050987">
    <property type="entry name" value="AtrR-like"/>
</dbReference>
<feature type="domain" description="Xylanolytic transcriptional activator regulatory" evidence="4">
    <location>
        <begin position="298"/>
        <end position="371"/>
    </location>
</feature>
<dbReference type="EMBL" id="DS027696">
    <property type="protein sequence ID" value="EAW18151.1"/>
    <property type="molecule type" value="Genomic_DNA"/>
</dbReference>
<evidence type="ECO:0000259" key="4">
    <source>
        <dbReference type="SMART" id="SM00906"/>
    </source>
</evidence>
<dbReference type="PANTHER" id="PTHR46910:SF2">
    <property type="entry name" value="ZN(II)2CYS6 TRANSCRIPTION FACTOR (EUROFUNG)"/>
    <property type="match status" value="1"/>
</dbReference>
<dbReference type="PANTHER" id="PTHR46910">
    <property type="entry name" value="TRANSCRIPTION FACTOR PDR1"/>
    <property type="match status" value="1"/>
</dbReference>
<keyword evidence="3" id="KW-1133">Transmembrane helix</keyword>
<keyword evidence="3" id="KW-0472">Membrane</keyword>
<dbReference type="CDD" id="cd12148">
    <property type="entry name" value="fungal_TF_MHR"/>
    <property type="match status" value="1"/>
</dbReference>
<dbReference type="RefSeq" id="XP_001260048.1">
    <property type="nucleotide sequence ID" value="XM_001260047.1"/>
</dbReference>
<feature type="compositionally biased region" description="Low complexity" evidence="2">
    <location>
        <begin position="642"/>
        <end position="660"/>
    </location>
</feature>
<organism evidence="5 6">
    <name type="scientific">Neosartorya fischeri (strain ATCC 1020 / DSM 3700 / CBS 544.65 / FGSC A1164 / JCM 1740 / NRRL 181 / WB 181)</name>
    <name type="common">Aspergillus fischerianus</name>
    <dbReference type="NCBI Taxonomy" id="331117"/>
    <lineage>
        <taxon>Eukaryota</taxon>
        <taxon>Fungi</taxon>
        <taxon>Dikarya</taxon>
        <taxon>Ascomycota</taxon>
        <taxon>Pezizomycotina</taxon>
        <taxon>Eurotiomycetes</taxon>
        <taxon>Eurotiomycetidae</taxon>
        <taxon>Eurotiales</taxon>
        <taxon>Aspergillaceae</taxon>
        <taxon>Aspergillus</taxon>
        <taxon>Aspergillus subgen. Fumigati</taxon>
    </lineage>
</organism>
<dbReference type="InterPro" id="IPR007219">
    <property type="entry name" value="XnlR_reg_dom"/>
</dbReference>
<dbReference type="OrthoDB" id="2123952at2759"/>